<name>A0A4R8XK11_9MICO</name>
<feature type="region of interest" description="Disordered" evidence="1">
    <location>
        <begin position="388"/>
        <end position="418"/>
    </location>
</feature>
<organism evidence="2 3">
    <name type="scientific">Cryobacterium cheniae</name>
    <dbReference type="NCBI Taxonomy" id="1259262"/>
    <lineage>
        <taxon>Bacteria</taxon>
        <taxon>Bacillati</taxon>
        <taxon>Actinomycetota</taxon>
        <taxon>Actinomycetes</taxon>
        <taxon>Micrococcales</taxon>
        <taxon>Microbacteriaceae</taxon>
        <taxon>Cryobacterium</taxon>
    </lineage>
</organism>
<sequence>MADFGNEGLADLYRRPGSVSSAYVDVTQDAQNPRRTSSLRQRTLREALTAAGAPEIDTSTIIELIEEPPGRGGPMGRLMVVRQGVVEVNEVLSGEPLGELLVSYGPVPGLVPLLIHRPRDLSYVVAEAGRDGGEVTLHRLSRSQPVARVRVEGDTEFLTKVGSEDDFLANGRYQHHTEEVWKRNEGQIAAAIDEVVRDSKAELLVLTGDVRARQLLVDQLAPASREVLHVVPTNTRPAGATQEELEADLNRHVAAILAQDEHDALERLGAGLGSGLSEIDFAAVVRALQQSQVDVLLLAPDRMTEETLIALDREPWLAATSDDALGAGELGSVAAADALIRAAILTDARVMVVSPGELPAETSAAALLRWSTLPAPAEAPTAAEAELAELPSRGDAVTFPRRRASSGTPSSKADRLER</sequence>
<reference evidence="2 3" key="1">
    <citation type="submission" date="2019-03" db="EMBL/GenBank/DDBJ databases">
        <title>Genomics of glacier-inhabiting Cryobacterium strains.</title>
        <authorList>
            <person name="Liu Q."/>
            <person name="Xin Y.-H."/>
        </authorList>
    </citation>
    <scope>NUCLEOTIDE SEQUENCE [LARGE SCALE GENOMIC DNA]</scope>
    <source>
        <strain evidence="2 3">TMT2-48-2</strain>
    </source>
</reference>
<dbReference type="RefSeq" id="WP_134371234.1">
    <property type="nucleotide sequence ID" value="NZ_SOGN01000068.1"/>
</dbReference>
<protein>
    <recommendedName>
        <fullName evidence="4">Peptide chain release factor 1</fullName>
    </recommendedName>
</protein>
<proteinExistence type="predicted"/>
<evidence type="ECO:0000313" key="3">
    <source>
        <dbReference type="Proteomes" id="UP000298433"/>
    </source>
</evidence>
<evidence type="ECO:0008006" key="4">
    <source>
        <dbReference type="Google" id="ProtNLM"/>
    </source>
</evidence>
<dbReference type="InterPro" id="IPR040701">
    <property type="entry name" value="Bact_RF_family2"/>
</dbReference>
<dbReference type="OrthoDB" id="5179393at2"/>
<evidence type="ECO:0000313" key="2">
    <source>
        <dbReference type="EMBL" id="TFC75934.1"/>
    </source>
</evidence>
<comment type="caution">
    <text evidence="2">The sequence shown here is derived from an EMBL/GenBank/DDBJ whole genome shotgun (WGS) entry which is preliminary data.</text>
</comment>
<accession>A0A4R8XK11</accession>
<keyword evidence="3" id="KW-1185">Reference proteome</keyword>
<dbReference type="Pfam" id="PF18844">
    <property type="entry name" value="baeRF_family2"/>
    <property type="match status" value="1"/>
</dbReference>
<dbReference type="AlphaFoldDB" id="A0A4R8XK11"/>
<evidence type="ECO:0000256" key="1">
    <source>
        <dbReference type="SAM" id="MobiDB-lite"/>
    </source>
</evidence>
<dbReference type="Proteomes" id="UP000298433">
    <property type="component" value="Unassembled WGS sequence"/>
</dbReference>
<dbReference type="EMBL" id="SOGN01000068">
    <property type="protein sequence ID" value="TFC75934.1"/>
    <property type="molecule type" value="Genomic_DNA"/>
</dbReference>
<gene>
    <name evidence="2" type="ORF">E3T23_14430</name>
</gene>